<evidence type="ECO:0000259" key="11">
    <source>
        <dbReference type="SMART" id="SM01192"/>
    </source>
</evidence>
<keyword evidence="10" id="KW-0479">Metal-binding</keyword>
<dbReference type="HAMAP" id="MF_00318">
    <property type="entry name" value="Enolase"/>
    <property type="match status" value="1"/>
</dbReference>
<name>D8LWD6_BLAHO</name>
<feature type="binding site" evidence="9">
    <location>
        <position position="335"/>
    </location>
    <ligand>
        <name>substrate</name>
    </ligand>
</feature>
<dbReference type="InterPro" id="IPR000941">
    <property type="entry name" value="Enolase"/>
</dbReference>
<evidence type="ECO:0000256" key="3">
    <source>
        <dbReference type="ARBA" id="ARBA00009604"/>
    </source>
</evidence>
<dbReference type="NCBIfam" id="TIGR01060">
    <property type="entry name" value="eno"/>
    <property type="match status" value="1"/>
</dbReference>
<evidence type="ECO:0000256" key="8">
    <source>
        <dbReference type="PIRSR" id="PIRSR001400-1"/>
    </source>
</evidence>
<dbReference type="GO" id="GO:0000287">
    <property type="term" value="F:magnesium ion binding"/>
    <property type="evidence" value="ECO:0007669"/>
    <property type="project" value="InterPro"/>
</dbReference>
<dbReference type="SFLD" id="SFLDG00178">
    <property type="entry name" value="enolase"/>
    <property type="match status" value="1"/>
</dbReference>
<protein>
    <recommendedName>
        <fullName evidence="4">phosphopyruvate hydratase</fullName>
        <ecNumber evidence="4">4.2.1.11</ecNumber>
    </recommendedName>
</protein>
<dbReference type="InParanoid" id="D8LWD6"/>
<dbReference type="InterPro" id="IPR036849">
    <property type="entry name" value="Enolase-like_C_sf"/>
</dbReference>
<evidence type="ECO:0000256" key="9">
    <source>
        <dbReference type="PIRSR" id="PIRSR001400-2"/>
    </source>
</evidence>
<evidence type="ECO:0000256" key="7">
    <source>
        <dbReference type="ARBA" id="ARBA00023239"/>
    </source>
</evidence>
<comment type="pathway">
    <text evidence="2">Carbohydrate degradation; glycolysis; pyruvate from D-glyceraldehyde 3-phosphate: step 4/5.</text>
</comment>
<dbReference type="UniPathway" id="UPA00109">
    <property type="reaction ID" value="UER00187"/>
</dbReference>
<dbReference type="RefSeq" id="XP_012894173.1">
    <property type="nucleotide sequence ID" value="XM_013038719.1"/>
</dbReference>
<evidence type="ECO:0000259" key="12">
    <source>
        <dbReference type="SMART" id="SM01193"/>
    </source>
</evidence>
<keyword evidence="6" id="KW-0324">Glycolysis</keyword>
<feature type="binding site" evidence="9">
    <location>
        <begin position="388"/>
        <end position="391"/>
    </location>
    <ligand>
        <name>substrate</name>
    </ligand>
</feature>
<accession>D8LWD6</accession>
<dbReference type="PRINTS" id="PR00148">
    <property type="entry name" value="ENOLASE"/>
</dbReference>
<comment type="subcellular location">
    <subcellularLocation>
        <location evidence="1">Cytoplasm</location>
    </subcellularLocation>
</comment>
<dbReference type="CDD" id="cd03313">
    <property type="entry name" value="enolase"/>
    <property type="match status" value="1"/>
</dbReference>
<comment type="cofactor">
    <cofactor evidence="10">
        <name>Mg(2+)</name>
        <dbReference type="ChEBI" id="CHEBI:18420"/>
    </cofactor>
    <text evidence="10">Mg(2+) is required for catalysis and for stabilizing the dimer.</text>
</comment>
<feature type="domain" description="Enolase N-terminal" evidence="12">
    <location>
        <begin position="8"/>
        <end position="143"/>
    </location>
</feature>
<keyword evidence="14" id="KW-1185">Reference proteome</keyword>
<dbReference type="AlphaFoldDB" id="D8LWD6"/>
<reference evidence="13" key="1">
    <citation type="submission" date="2010-02" db="EMBL/GenBank/DDBJ databases">
        <title>Sequencing and annotation of the Blastocystis hominis genome.</title>
        <authorList>
            <person name="Wincker P."/>
        </authorList>
    </citation>
    <scope>NUCLEOTIDE SEQUENCE</scope>
    <source>
        <strain evidence="13">Singapore isolate B</strain>
    </source>
</reference>
<dbReference type="OMA" id="GMSITKI"/>
<feature type="binding site" evidence="9">
    <location>
        <position position="169"/>
    </location>
    <ligand>
        <name>substrate</name>
    </ligand>
</feature>
<dbReference type="SFLD" id="SFLDF00002">
    <property type="entry name" value="enolase"/>
    <property type="match status" value="1"/>
</dbReference>
<evidence type="ECO:0000256" key="6">
    <source>
        <dbReference type="ARBA" id="ARBA00023152"/>
    </source>
</evidence>
<evidence type="ECO:0000256" key="1">
    <source>
        <dbReference type="ARBA" id="ARBA00004496"/>
    </source>
</evidence>
<feature type="binding site" evidence="9">
    <location>
        <position position="306"/>
    </location>
    <ligand>
        <name>substrate</name>
    </ligand>
</feature>
<dbReference type="GO" id="GO:0004634">
    <property type="term" value="F:phosphopyruvate hydratase activity"/>
    <property type="evidence" value="ECO:0007669"/>
    <property type="project" value="UniProtKB-EC"/>
</dbReference>
<keyword evidence="5 10" id="KW-0460">Magnesium</keyword>
<feature type="binding site" evidence="9">
    <location>
        <position position="178"/>
    </location>
    <ligand>
        <name>substrate</name>
    </ligand>
</feature>
<dbReference type="InterPro" id="IPR020809">
    <property type="entry name" value="Enolase_CS"/>
</dbReference>
<dbReference type="SUPFAM" id="SSF54826">
    <property type="entry name" value="Enolase N-terminal domain-like"/>
    <property type="match status" value="1"/>
</dbReference>
<organism evidence="13">
    <name type="scientific">Blastocystis hominis</name>
    <dbReference type="NCBI Taxonomy" id="12968"/>
    <lineage>
        <taxon>Eukaryota</taxon>
        <taxon>Sar</taxon>
        <taxon>Stramenopiles</taxon>
        <taxon>Bigyra</taxon>
        <taxon>Opalozoa</taxon>
        <taxon>Opalinata</taxon>
        <taxon>Blastocystidae</taxon>
        <taxon>Blastocystis</taxon>
    </lineage>
</organism>
<dbReference type="EMBL" id="FN668638">
    <property type="protein sequence ID" value="CBK20125.2"/>
    <property type="molecule type" value="Genomic_DNA"/>
</dbReference>
<evidence type="ECO:0000313" key="14">
    <source>
        <dbReference type="Proteomes" id="UP000008312"/>
    </source>
</evidence>
<keyword evidence="7" id="KW-0456">Lyase</keyword>
<feature type="active site" description="Proton donor" evidence="8">
    <location>
        <position position="221"/>
    </location>
</feature>
<dbReference type="GO" id="GO:0006096">
    <property type="term" value="P:glycolytic process"/>
    <property type="evidence" value="ECO:0007669"/>
    <property type="project" value="UniProtKB-UniPathway"/>
</dbReference>
<dbReference type="PROSITE" id="PS00164">
    <property type="entry name" value="ENOLASE"/>
    <property type="match status" value="1"/>
</dbReference>
<feature type="binding site" evidence="9">
    <location>
        <position position="412"/>
    </location>
    <ligand>
        <name>substrate</name>
    </ligand>
</feature>
<feature type="binding site" evidence="10">
    <location>
        <position position="306"/>
    </location>
    <ligand>
        <name>Mg(2+)</name>
        <dbReference type="ChEBI" id="CHEBI:18420"/>
    </ligand>
</feature>
<dbReference type="SFLD" id="SFLDS00001">
    <property type="entry name" value="Enolase"/>
    <property type="match status" value="1"/>
</dbReference>
<feature type="active site" description="Proton acceptor" evidence="8">
    <location>
        <position position="360"/>
    </location>
</feature>
<dbReference type="PANTHER" id="PTHR11902">
    <property type="entry name" value="ENOLASE"/>
    <property type="match status" value="1"/>
</dbReference>
<dbReference type="SMART" id="SM01193">
    <property type="entry name" value="Enolase_N"/>
    <property type="match status" value="1"/>
</dbReference>
<sequence length="454" mass="49958">MAPEATTIKSIYARQIYDSRGNPTVEVDLKTELGLFRAAVPSGASTGIYEALELRDGIKSEHHGKGVMKAVHNVNSIIAPALIGKDPLNQEEIDKFMVEQLDGTKTEWGFLKSKLGANSILAVSMAVCRAGAAASHMPLYDYIATLADYPIKPHHLPIPSFNIINGGAHSGNALAFQEFMILPVGASNFREAMRMASEVYQSLKKIIAQRYGTDSVNVGDEGGFAPNITNCESGHACHPAMHSVGYEGKVKIALDVAASEFYDRESKRYNLLKKVKGSGEEGKVDAATLLGFYEKLVEEYPIEVIEDGFDEDDFEGWRAMREKLGSRIGITIVGDDLTVTNILRIENAIEKGCCNALLLKVNQIGSVTEAIQAVRKCREAGQWSVMASHRSGETEDCFLSHLSVGLHTERIKSGAPCRSERLCKYNELMRIEEELLVEKEEVFFGEKKVESYLE</sequence>
<dbReference type="GeneID" id="24917812"/>
<dbReference type="Pfam" id="PF03952">
    <property type="entry name" value="Enolase_N"/>
    <property type="match status" value="1"/>
</dbReference>
<proteinExistence type="inferred from homology"/>
<evidence type="ECO:0000313" key="13">
    <source>
        <dbReference type="EMBL" id="CBK20125.2"/>
    </source>
</evidence>
<dbReference type="EC" id="4.2.1.11" evidence="4"/>
<dbReference type="InterPro" id="IPR020811">
    <property type="entry name" value="Enolase_N"/>
</dbReference>
<dbReference type="OrthoDB" id="1739814at2759"/>
<dbReference type="Gene3D" id="3.20.20.120">
    <property type="entry name" value="Enolase-like C-terminal domain"/>
    <property type="match status" value="1"/>
</dbReference>
<evidence type="ECO:0000256" key="2">
    <source>
        <dbReference type="ARBA" id="ARBA00005031"/>
    </source>
</evidence>
<dbReference type="GO" id="GO:0000015">
    <property type="term" value="C:phosphopyruvate hydratase complex"/>
    <property type="evidence" value="ECO:0007669"/>
    <property type="project" value="InterPro"/>
</dbReference>
<dbReference type="PIRSF" id="PIRSF001400">
    <property type="entry name" value="Enolase"/>
    <property type="match status" value="1"/>
</dbReference>
<dbReference type="SMART" id="SM01192">
    <property type="entry name" value="Enolase_C"/>
    <property type="match status" value="1"/>
</dbReference>
<dbReference type="Proteomes" id="UP000008312">
    <property type="component" value="Unassembled WGS sequence"/>
</dbReference>
<dbReference type="FunFam" id="3.30.390.10:FF:000001">
    <property type="entry name" value="Enolase"/>
    <property type="match status" value="1"/>
</dbReference>
<dbReference type="Pfam" id="PF00113">
    <property type="entry name" value="Enolase_C"/>
    <property type="match status" value="1"/>
</dbReference>
<dbReference type="InterPro" id="IPR029017">
    <property type="entry name" value="Enolase-like_N"/>
</dbReference>
<dbReference type="InterPro" id="IPR020810">
    <property type="entry name" value="Enolase_C"/>
</dbReference>
<gene>
    <name evidence="13" type="ORF">GSBLH_T00000504001</name>
</gene>
<feature type="binding site" evidence="10">
    <location>
        <position position="335"/>
    </location>
    <ligand>
        <name>Mg(2+)</name>
        <dbReference type="ChEBI" id="CHEBI:18420"/>
    </ligand>
</feature>
<comment type="similarity">
    <text evidence="3">Belongs to the enolase family.</text>
</comment>
<feature type="binding site" evidence="10">
    <location>
        <position position="255"/>
    </location>
    <ligand>
        <name>Mg(2+)</name>
        <dbReference type="ChEBI" id="CHEBI:18420"/>
    </ligand>
</feature>
<evidence type="ECO:0000256" key="10">
    <source>
        <dbReference type="PIRSR" id="PIRSR001400-3"/>
    </source>
</evidence>
<feature type="domain" description="Enolase C-terminal TIM barrel" evidence="11">
    <location>
        <begin position="153"/>
        <end position="445"/>
    </location>
</feature>
<dbReference type="SUPFAM" id="SSF51604">
    <property type="entry name" value="Enolase C-terminal domain-like"/>
    <property type="match status" value="1"/>
</dbReference>
<evidence type="ECO:0000256" key="5">
    <source>
        <dbReference type="ARBA" id="ARBA00022842"/>
    </source>
</evidence>
<dbReference type="PANTHER" id="PTHR11902:SF1">
    <property type="entry name" value="ENOLASE"/>
    <property type="match status" value="1"/>
</dbReference>
<evidence type="ECO:0000256" key="4">
    <source>
        <dbReference type="ARBA" id="ARBA00012058"/>
    </source>
</evidence>
<dbReference type="Gene3D" id="3.30.390.10">
    <property type="entry name" value="Enolase-like, N-terminal domain"/>
    <property type="match status" value="1"/>
</dbReference>